<comment type="subcellular location">
    <subcellularLocation>
        <location evidence="1">Cell membrane</location>
        <topology evidence="1">Multi-pass membrane protein</topology>
    </subcellularLocation>
</comment>
<organism evidence="8 9">
    <name type="scientific">Limosilactobacillus panis</name>
    <dbReference type="NCBI Taxonomy" id="47493"/>
    <lineage>
        <taxon>Bacteria</taxon>
        <taxon>Bacillati</taxon>
        <taxon>Bacillota</taxon>
        <taxon>Bacilli</taxon>
        <taxon>Lactobacillales</taxon>
        <taxon>Lactobacillaceae</taxon>
        <taxon>Limosilactobacillus</taxon>
    </lineage>
</organism>
<evidence type="ECO:0000256" key="5">
    <source>
        <dbReference type="ARBA" id="ARBA00022989"/>
    </source>
</evidence>
<dbReference type="CDD" id="cd17346">
    <property type="entry name" value="MFS_DtpA_like"/>
    <property type="match status" value="1"/>
</dbReference>
<keyword evidence="5 7" id="KW-1133">Transmembrane helix</keyword>
<dbReference type="InterPro" id="IPR000109">
    <property type="entry name" value="POT_fam"/>
</dbReference>
<feature type="transmembrane region" description="Helical" evidence="7">
    <location>
        <begin position="12"/>
        <end position="35"/>
    </location>
</feature>
<keyword evidence="4 7" id="KW-0812">Transmembrane</keyword>
<gene>
    <name evidence="8" type="ORF">QUW46_06955</name>
</gene>
<keyword evidence="6 7" id="KW-0472">Membrane</keyword>
<keyword evidence="2" id="KW-0813">Transport</keyword>
<feature type="transmembrane region" description="Helical" evidence="7">
    <location>
        <begin position="110"/>
        <end position="136"/>
    </location>
</feature>
<dbReference type="PANTHER" id="PTHR23517:SF15">
    <property type="entry name" value="PROTON-DEPENDENT OLIGOPEPTIDE FAMILY TRANSPORT PROTEIN"/>
    <property type="match status" value="1"/>
</dbReference>
<evidence type="ECO:0000256" key="6">
    <source>
        <dbReference type="ARBA" id="ARBA00023136"/>
    </source>
</evidence>
<dbReference type="RefSeq" id="WP_289560741.1">
    <property type="nucleotide sequence ID" value="NZ_JAUDEO010000040.1"/>
</dbReference>
<comment type="caution">
    <text evidence="8">The sequence shown here is derived from an EMBL/GenBank/DDBJ whole genome shotgun (WGS) entry which is preliminary data.</text>
</comment>
<feature type="transmembrane region" description="Helical" evidence="7">
    <location>
        <begin position="242"/>
        <end position="262"/>
    </location>
</feature>
<evidence type="ECO:0000256" key="7">
    <source>
        <dbReference type="SAM" id="Phobius"/>
    </source>
</evidence>
<dbReference type="EMBL" id="JAUDEO010000040">
    <property type="protein sequence ID" value="MDM8334306.1"/>
    <property type="molecule type" value="Genomic_DNA"/>
</dbReference>
<feature type="transmembrane region" description="Helical" evidence="7">
    <location>
        <begin position="333"/>
        <end position="353"/>
    </location>
</feature>
<feature type="transmembrane region" description="Helical" evidence="7">
    <location>
        <begin position="426"/>
        <end position="446"/>
    </location>
</feature>
<feature type="transmembrane region" description="Helical" evidence="7">
    <location>
        <begin position="359"/>
        <end position="380"/>
    </location>
</feature>
<dbReference type="PANTHER" id="PTHR23517">
    <property type="entry name" value="RESISTANCE PROTEIN MDTM, PUTATIVE-RELATED-RELATED"/>
    <property type="match status" value="1"/>
</dbReference>
<evidence type="ECO:0000313" key="9">
    <source>
        <dbReference type="Proteomes" id="UP001529423"/>
    </source>
</evidence>
<evidence type="ECO:0000256" key="3">
    <source>
        <dbReference type="ARBA" id="ARBA00022475"/>
    </source>
</evidence>
<reference evidence="8" key="1">
    <citation type="submission" date="2023-06" db="EMBL/GenBank/DDBJ databases">
        <title>Identification and characterization of horizontal gene transfer across gut microbiota members of farm animals based on homology search.</title>
        <authorList>
            <person name="Schwarzerova J."/>
            <person name="Nykrynova M."/>
            <person name="Jureckova K."/>
            <person name="Cejkova D."/>
            <person name="Rychlik I."/>
        </authorList>
    </citation>
    <scope>NUCLEOTIDE SEQUENCE</scope>
    <source>
        <strain evidence="8">105_WCHN</strain>
    </source>
</reference>
<feature type="transmembrane region" description="Helical" evidence="7">
    <location>
        <begin position="294"/>
        <end position="312"/>
    </location>
</feature>
<feature type="transmembrane region" description="Helical" evidence="7">
    <location>
        <begin position="55"/>
        <end position="73"/>
    </location>
</feature>
<dbReference type="InterPro" id="IPR050171">
    <property type="entry name" value="MFS_Transporters"/>
</dbReference>
<evidence type="ECO:0000313" key="8">
    <source>
        <dbReference type="EMBL" id="MDM8334306.1"/>
    </source>
</evidence>
<name>A0ABT7VNI6_9LACO</name>
<feature type="transmembrane region" description="Helical" evidence="7">
    <location>
        <begin position="148"/>
        <end position="169"/>
    </location>
</feature>
<dbReference type="Proteomes" id="UP001529423">
    <property type="component" value="Unassembled WGS sequence"/>
</dbReference>
<dbReference type="InterPro" id="IPR005279">
    <property type="entry name" value="Dipep/tripep_permease"/>
</dbReference>
<evidence type="ECO:0000256" key="4">
    <source>
        <dbReference type="ARBA" id="ARBA00022692"/>
    </source>
</evidence>
<feature type="transmembrane region" description="Helical" evidence="7">
    <location>
        <begin position="392"/>
        <end position="414"/>
    </location>
</feature>
<feature type="transmembrane region" description="Helical" evidence="7">
    <location>
        <begin position="85"/>
        <end position="104"/>
    </location>
</feature>
<dbReference type="Pfam" id="PF00854">
    <property type="entry name" value="PTR2"/>
    <property type="match status" value="1"/>
</dbReference>
<reference evidence="8" key="2">
    <citation type="submission" date="2023-06" db="EMBL/GenBank/DDBJ databases">
        <authorList>
            <person name="Zeman M."/>
            <person name="Kubasova T."/>
            <person name="Jahodarova E."/>
            <person name="Nykrynova M."/>
            <person name="Rychlik I."/>
        </authorList>
    </citation>
    <scope>NUCLEOTIDE SEQUENCE</scope>
    <source>
        <strain evidence="8">105_WCHN</strain>
    </source>
</reference>
<proteinExistence type="predicted"/>
<sequence>MDTPKIKEKKPFGFYVCSLGFTFERAAFYTVKYMLAIWIATSIGKGGLGLTDVKAASMAAAFLAMTYIAPVFGGYIADYWLSPRLCVAIGMILMGLGYLVAWQAHSLTMVWIMIALVAVGTGLFKGNLSGVNGLLFNDEKELNEAFSIQYSFVNTGSFIGTTFIVLLISSWGFNFVFLVCAVLMFVDAIWFICNLRSLGDAGKKPFKVDQRKFSTAATKSDKKEEKKDSSKEPLTAGDKKRIAAIVLVTIFSVVFWMVWYMAYMPVYYYFGYGDGANFLHRANWMIGSFRVPTSYFDSVNAIVCIALGPIFGRLWTKLSERPQGDMSMFKKTALGIIFIGLAYVVMVIADMVGQGHTSIWWIVMVSVLMSIGEMVFSPMGNSFITKLAPAKVMGLLLGFWPVAVFFATLIYPSVYAVLKTSDPARFQMGYGILAAIVIVLGLILWFSSRKLDALEKS</sequence>
<feature type="transmembrane region" description="Helical" evidence="7">
    <location>
        <begin position="175"/>
        <end position="195"/>
    </location>
</feature>
<keyword evidence="9" id="KW-1185">Reference proteome</keyword>
<protein>
    <submittedName>
        <fullName evidence="8">Peptide MFS transporter</fullName>
    </submittedName>
</protein>
<evidence type="ECO:0000256" key="1">
    <source>
        <dbReference type="ARBA" id="ARBA00004651"/>
    </source>
</evidence>
<evidence type="ECO:0000256" key="2">
    <source>
        <dbReference type="ARBA" id="ARBA00022448"/>
    </source>
</evidence>
<keyword evidence="3" id="KW-1003">Cell membrane</keyword>
<accession>A0ABT7VNI6</accession>